<feature type="region of interest" description="Disordered" evidence="1">
    <location>
        <begin position="1"/>
        <end position="36"/>
    </location>
</feature>
<dbReference type="EMBL" id="JAGKQM010000015">
    <property type="protein sequence ID" value="KAH0880120.1"/>
    <property type="molecule type" value="Genomic_DNA"/>
</dbReference>
<evidence type="ECO:0000313" key="2">
    <source>
        <dbReference type="EMBL" id="KAH0880120.1"/>
    </source>
</evidence>
<evidence type="ECO:0000313" key="3">
    <source>
        <dbReference type="Proteomes" id="UP000824890"/>
    </source>
</evidence>
<protein>
    <submittedName>
        <fullName evidence="2">Uncharacterized protein</fullName>
    </submittedName>
</protein>
<gene>
    <name evidence="2" type="ORF">HID58_067514</name>
</gene>
<dbReference type="Proteomes" id="UP000824890">
    <property type="component" value="Unassembled WGS sequence"/>
</dbReference>
<keyword evidence="3" id="KW-1185">Reference proteome</keyword>
<proteinExistence type="predicted"/>
<reference evidence="2 3" key="1">
    <citation type="submission" date="2021-05" db="EMBL/GenBank/DDBJ databases">
        <title>Genome Assembly of Synthetic Allotetraploid Brassica napus Reveals Homoeologous Exchanges between Subgenomes.</title>
        <authorList>
            <person name="Davis J.T."/>
        </authorList>
    </citation>
    <scope>NUCLEOTIDE SEQUENCE [LARGE SCALE GENOMIC DNA]</scope>
    <source>
        <strain evidence="3">cv. Da-Ae</strain>
        <tissue evidence="2">Seedling</tissue>
    </source>
</reference>
<comment type="caution">
    <text evidence="2">The sequence shown here is derived from an EMBL/GenBank/DDBJ whole genome shotgun (WGS) entry which is preliminary data.</text>
</comment>
<evidence type="ECO:0000256" key="1">
    <source>
        <dbReference type="SAM" id="MobiDB-lite"/>
    </source>
</evidence>
<name>A0ABQ7ZJB5_BRANA</name>
<feature type="compositionally biased region" description="Basic and acidic residues" evidence="1">
    <location>
        <begin position="1"/>
        <end position="13"/>
    </location>
</feature>
<sequence length="171" mass="20054">MKSNNEDLHEHHGLPPNTPSLSPPSDKPETSNFEASNELFRDETRDIMYYLKLNRNFPPYYVKALHNVFGSDEKNVKAHITSKWLHHLKKLVNSLTCVKRTTLLIQTSWETNYAETRLINFLKMNRKFPTYYIEALCNVLGDDEKEVKEYIIKRWLDHSKNLIDSLACTTP</sequence>
<organism evidence="2 3">
    <name type="scientific">Brassica napus</name>
    <name type="common">Rape</name>
    <dbReference type="NCBI Taxonomy" id="3708"/>
    <lineage>
        <taxon>Eukaryota</taxon>
        <taxon>Viridiplantae</taxon>
        <taxon>Streptophyta</taxon>
        <taxon>Embryophyta</taxon>
        <taxon>Tracheophyta</taxon>
        <taxon>Spermatophyta</taxon>
        <taxon>Magnoliopsida</taxon>
        <taxon>eudicotyledons</taxon>
        <taxon>Gunneridae</taxon>
        <taxon>Pentapetalae</taxon>
        <taxon>rosids</taxon>
        <taxon>malvids</taxon>
        <taxon>Brassicales</taxon>
        <taxon>Brassicaceae</taxon>
        <taxon>Brassiceae</taxon>
        <taxon>Brassica</taxon>
    </lineage>
</organism>
<accession>A0ABQ7ZJB5</accession>